<keyword evidence="2" id="KW-1185">Reference proteome</keyword>
<dbReference type="EMBL" id="KN838602">
    <property type="protein sequence ID" value="KIK01746.1"/>
    <property type="molecule type" value="Genomic_DNA"/>
</dbReference>
<gene>
    <name evidence="1" type="ORF">K443DRAFT_550591</name>
</gene>
<organism evidence="1 2">
    <name type="scientific">Laccaria amethystina LaAM-08-1</name>
    <dbReference type="NCBI Taxonomy" id="1095629"/>
    <lineage>
        <taxon>Eukaryota</taxon>
        <taxon>Fungi</taxon>
        <taxon>Dikarya</taxon>
        <taxon>Basidiomycota</taxon>
        <taxon>Agaricomycotina</taxon>
        <taxon>Agaricomycetes</taxon>
        <taxon>Agaricomycetidae</taxon>
        <taxon>Agaricales</taxon>
        <taxon>Agaricineae</taxon>
        <taxon>Hydnangiaceae</taxon>
        <taxon>Laccaria</taxon>
    </lineage>
</organism>
<name>A0A0C9X9R7_9AGAR</name>
<accession>A0A0C9X9R7</accession>
<sequence length="91" mass="10948">MSVESGREGWLVASEQSSDGGVQCWSSVQVRWKGWKVRRCNETWNWRRFICRLLHQEFDLWPSCRPHKCDMPRSTWKKCSIQFVRSRKTDV</sequence>
<reference evidence="1 2" key="1">
    <citation type="submission" date="2014-04" db="EMBL/GenBank/DDBJ databases">
        <authorList>
            <consortium name="DOE Joint Genome Institute"/>
            <person name="Kuo A."/>
            <person name="Kohler A."/>
            <person name="Nagy L.G."/>
            <person name="Floudas D."/>
            <person name="Copeland A."/>
            <person name="Barry K.W."/>
            <person name="Cichocki N."/>
            <person name="Veneault-Fourrey C."/>
            <person name="LaButti K."/>
            <person name="Lindquist E.A."/>
            <person name="Lipzen A."/>
            <person name="Lundell T."/>
            <person name="Morin E."/>
            <person name="Murat C."/>
            <person name="Sun H."/>
            <person name="Tunlid A."/>
            <person name="Henrissat B."/>
            <person name="Grigoriev I.V."/>
            <person name="Hibbett D.S."/>
            <person name="Martin F."/>
            <person name="Nordberg H.P."/>
            <person name="Cantor M.N."/>
            <person name="Hua S.X."/>
        </authorList>
    </citation>
    <scope>NUCLEOTIDE SEQUENCE [LARGE SCALE GENOMIC DNA]</scope>
    <source>
        <strain evidence="1 2">LaAM-08-1</strain>
    </source>
</reference>
<evidence type="ECO:0000313" key="2">
    <source>
        <dbReference type="Proteomes" id="UP000054477"/>
    </source>
</evidence>
<proteinExistence type="predicted"/>
<dbReference type="HOGENOM" id="CLU_2427377_0_0_1"/>
<protein>
    <submittedName>
        <fullName evidence="1">Uncharacterized protein</fullName>
    </submittedName>
</protein>
<dbReference type="Proteomes" id="UP000054477">
    <property type="component" value="Unassembled WGS sequence"/>
</dbReference>
<reference evidence="2" key="2">
    <citation type="submission" date="2015-01" db="EMBL/GenBank/DDBJ databases">
        <title>Evolutionary Origins and Diversification of the Mycorrhizal Mutualists.</title>
        <authorList>
            <consortium name="DOE Joint Genome Institute"/>
            <consortium name="Mycorrhizal Genomics Consortium"/>
            <person name="Kohler A."/>
            <person name="Kuo A."/>
            <person name="Nagy L.G."/>
            <person name="Floudas D."/>
            <person name="Copeland A."/>
            <person name="Barry K.W."/>
            <person name="Cichocki N."/>
            <person name="Veneault-Fourrey C."/>
            <person name="LaButti K."/>
            <person name="Lindquist E.A."/>
            <person name="Lipzen A."/>
            <person name="Lundell T."/>
            <person name="Morin E."/>
            <person name="Murat C."/>
            <person name="Riley R."/>
            <person name="Ohm R."/>
            <person name="Sun H."/>
            <person name="Tunlid A."/>
            <person name="Henrissat B."/>
            <person name="Grigoriev I.V."/>
            <person name="Hibbett D.S."/>
            <person name="Martin F."/>
        </authorList>
    </citation>
    <scope>NUCLEOTIDE SEQUENCE [LARGE SCALE GENOMIC DNA]</scope>
    <source>
        <strain evidence="2">LaAM-08-1</strain>
    </source>
</reference>
<evidence type="ECO:0000313" key="1">
    <source>
        <dbReference type="EMBL" id="KIK01746.1"/>
    </source>
</evidence>
<dbReference type="AlphaFoldDB" id="A0A0C9X9R7"/>